<protein>
    <recommendedName>
        <fullName evidence="1">Carboxymuconolactone decarboxylase-like domain-containing protein</fullName>
    </recommendedName>
</protein>
<evidence type="ECO:0000313" key="2">
    <source>
        <dbReference type="EMBL" id="PWL39400.1"/>
    </source>
</evidence>
<dbReference type="Proteomes" id="UP000245762">
    <property type="component" value="Unassembled WGS sequence"/>
</dbReference>
<dbReference type="GO" id="GO:0051920">
    <property type="term" value="F:peroxiredoxin activity"/>
    <property type="evidence" value="ECO:0007669"/>
    <property type="project" value="InterPro"/>
</dbReference>
<dbReference type="OrthoDB" id="9801997at2"/>
<feature type="domain" description="Carboxymuconolactone decarboxylase-like" evidence="1">
    <location>
        <begin position="15"/>
        <end position="74"/>
    </location>
</feature>
<dbReference type="InterPro" id="IPR003779">
    <property type="entry name" value="CMD-like"/>
</dbReference>
<evidence type="ECO:0000259" key="1">
    <source>
        <dbReference type="Pfam" id="PF02627"/>
    </source>
</evidence>
<organism evidence="2 3">
    <name type="scientific">Flagellimonas aquimarina</name>
    <dbReference type="NCBI Taxonomy" id="2201895"/>
    <lineage>
        <taxon>Bacteria</taxon>
        <taxon>Pseudomonadati</taxon>
        <taxon>Bacteroidota</taxon>
        <taxon>Flavobacteriia</taxon>
        <taxon>Flavobacteriales</taxon>
        <taxon>Flavobacteriaceae</taxon>
        <taxon>Flagellimonas</taxon>
    </lineage>
</organism>
<dbReference type="PANTHER" id="PTHR34846">
    <property type="entry name" value="4-CARBOXYMUCONOLACTONE DECARBOXYLASE FAMILY PROTEIN (AFU_ORTHOLOGUE AFUA_6G11590)"/>
    <property type="match status" value="1"/>
</dbReference>
<sequence>MKTTTGHVNTSVEIRQLELVRLRIGYINECPFAINLHYNELKSLGETDYKLLLVSVWREAPHFSEKEIALFTLTDYIISYENDMRPENVFALLKPHFNKEQITTLTQVVKQIDLWTRSIKHLKLITTCKNKVTKNVVI</sequence>
<evidence type="ECO:0000313" key="3">
    <source>
        <dbReference type="Proteomes" id="UP000245762"/>
    </source>
</evidence>
<proteinExistence type="predicted"/>
<dbReference type="InterPro" id="IPR029032">
    <property type="entry name" value="AhpD-like"/>
</dbReference>
<gene>
    <name evidence="2" type="ORF">DKG77_00750</name>
</gene>
<comment type="caution">
    <text evidence="2">The sequence shown here is derived from an EMBL/GenBank/DDBJ whole genome shotgun (WGS) entry which is preliminary data.</text>
</comment>
<dbReference type="Gene3D" id="1.20.1290.10">
    <property type="entry name" value="AhpD-like"/>
    <property type="match status" value="1"/>
</dbReference>
<dbReference type="Pfam" id="PF02627">
    <property type="entry name" value="CMD"/>
    <property type="match status" value="1"/>
</dbReference>
<dbReference type="EMBL" id="QGEG01000001">
    <property type="protein sequence ID" value="PWL39400.1"/>
    <property type="molecule type" value="Genomic_DNA"/>
</dbReference>
<dbReference type="AlphaFoldDB" id="A0A316LH38"/>
<keyword evidence="3" id="KW-1185">Reference proteome</keyword>
<name>A0A316LH38_9FLAO</name>
<dbReference type="RefSeq" id="WP_109659252.1">
    <property type="nucleotide sequence ID" value="NZ_QGEG01000001.1"/>
</dbReference>
<accession>A0A316LH38</accession>
<reference evidence="2 3" key="1">
    <citation type="submission" date="2018-05" db="EMBL/GenBank/DDBJ databases">
        <title>Complete genome sequence of Flagellimonas aquimarina ECD12 isolated from seaweed Ecklonia cava.</title>
        <authorList>
            <person name="Choi S."/>
            <person name="Seong C."/>
        </authorList>
    </citation>
    <scope>NUCLEOTIDE SEQUENCE [LARGE SCALE GENOMIC DNA]</scope>
    <source>
        <strain evidence="2 3">ECD12</strain>
    </source>
</reference>
<dbReference type="PANTHER" id="PTHR34846:SF5">
    <property type="entry name" value="CARBOXYMUCONOLACTONE DECARBOXYLASE-LIKE DOMAIN-CONTAINING PROTEIN"/>
    <property type="match status" value="1"/>
</dbReference>
<dbReference type="SUPFAM" id="SSF69118">
    <property type="entry name" value="AhpD-like"/>
    <property type="match status" value="1"/>
</dbReference>